<dbReference type="AlphaFoldDB" id="A0AAE3QW63"/>
<evidence type="ECO:0000256" key="1">
    <source>
        <dbReference type="SAM" id="SignalP"/>
    </source>
</evidence>
<comment type="caution">
    <text evidence="2">The sequence shown here is derived from an EMBL/GenBank/DDBJ whole genome shotgun (WGS) entry which is preliminary data.</text>
</comment>
<sequence length="154" mass="18408">MRKLALVALFFIISVRVKAQWTCDDIMSLVNTKWVLSTYNRMEDSVKLKSSDTQYMIAFCEKECIEFYVNGILVGTGYYKKHKKRCYDIMPSKKCREFIPDWKSRNPKMFDMYFFHFFEDLISAFIIHINGNKIELGFSNDPMDWGWLRFKRAS</sequence>
<evidence type="ECO:0000313" key="3">
    <source>
        <dbReference type="Proteomes" id="UP001241110"/>
    </source>
</evidence>
<gene>
    <name evidence="2" type="ORF">QNI16_27715</name>
</gene>
<reference evidence="2" key="1">
    <citation type="submission" date="2023-05" db="EMBL/GenBank/DDBJ databases">
        <authorList>
            <person name="Zhang X."/>
        </authorList>
    </citation>
    <scope>NUCLEOTIDE SEQUENCE</scope>
    <source>
        <strain evidence="2">YF14B1</strain>
    </source>
</reference>
<dbReference type="RefSeq" id="WP_313985462.1">
    <property type="nucleotide sequence ID" value="NZ_JASJOS010000014.1"/>
</dbReference>
<dbReference type="EMBL" id="JASJOS010000014">
    <property type="protein sequence ID" value="MDJ1484316.1"/>
    <property type="molecule type" value="Genomic_DNA"/>
</dbReference>
<keyword evidence="1" id="KW-0732">Signal</keyword>
<feature type="chain" id="PRO_5042007829" evidence="1">
    <location>
        <begin position="20"/>
        <end position="154"/>
    </location>
</feature>
<organism evidence="2 3">
    <name type="scientific">Xanthocytophaga flava</name>
    <dbReference type="NCBI Taxonomy" id="3048013"/>
    <lineage>
        <taxon>Bacteria</taxon>
        <taxon>Pseudomonadati</taxon>
        <taxon>Bacteroidota</taxon>
        <taxon>Cytophagia</taxon>
        <taxon>Cytophagales</taxon>
        <taxon>Rhodocytophagaceae</taxon>
        <taxon>Xanthocytophaga</taxon>
    </lineage>
</organism>
<protein>
    <submittedName>
        <fullName evidence="2">Uncharacterized protein</fullName>
    </submittedName>
</protein>
<name>A0AAE3QW63_9BACT</name>
<proteinExistence type="predicted"/>
<accession>A0AAE3QW63</accession>
<dbReference type="Proteomes" id="UP001241110">
    <property type="component" value="Unassembled WGS sequence"/>
</dbReference>
<feature type="signal peptide" evidence="1">
    <location>
        <begin position="1"/>
        <end position="19"/>
    </location>
</feature>
<evidence type="ECO:0000313" key="2">
    <source>
        <dbReference type="EMBL" id="MDJ1484316.1"/>
    </source>
</evidence>